<feature type="domain" description="Caspase family p20" evidence="8">
    <location>
        <begin position="46"/>
        <end position="143"/>
    </location>
</feature>
<keyword evidence="4" id="KW-0788">Thiol protease</keyword>
<comment type="caution">
    <text evidence="9">The sequence shown here is derived from an EMBL/GenBank/DDBJ whole genome shotgun (WGS) entry which is preliminary data.</text>
</comment>
<dbReference type="InterPro" id="IPR011600">
    <property type="entry name" value="Pept_C14_caspase"/>
</dbReference>
<feature type="domain" description="Caspase family p10" evidence="7">
    <location>
        <begin position="167"/>
        <end position="248"/>
    </location>
</feature>
<evidence type="ECO:0000256" key="3">
    <source>
        <dbReference type="ARBA" id="ARBA00022801"/>
    </source>
</evidence>
<keyword evidence="2" id="KW-0645">Protease</keyword>
<evidence type="ECO:0000313" key="10">
    <source>
        <dbReference type="Proteomes" id="UP001176940"/>
    </source>
</evidence>
<dbReference type="EMBL" id="CAUEEQ010019704">
    <property type="protein sequence ID" value="CAJ0942116.1"/>
    <property type="molecule type" value="Genomic_DNA"/>
</dbReference>
<dbReference type="InterPro" id="IPR001309">
    <property type="entry name" value="Pept_C14_p20"/>
</dbReference>
<dbReference type="PANTHER" id="PTHR10454:SF232">
    <property type="entry name" value="AT03047P-RELATED"/>
    <property type="match status" value="1"/>
</dbReference>
<sequence>MDAKCGKVKTGTTEGSVFLIAYLKLKRSDLSSTGSFQSRKGTEKKDKNTLNETFKKIGFQVRTEENLTYTEIETVLEKVAAEDHSERSCFVCAILSHGNEDGIYARDKIFTLKWLVKFFSKSSCKSLAGKPKLFFIQACRGEEWDFGTHTDGISDTAHRLSPQILREEDMLYAYSTPPGYFAWRNSVNGSWFIQSLCKLLQEHGNRMELLQILTRTNHMVALDYESSKGGKEIPCIVSLLTKELYLIPHFI</sequence>
<dbReference type="SMART" id="SM00115">
    <property type="entry name" value="CASc"/>
    <property type="match status" value="1"/>
</dbReference>
<dbReference type="Proteomes" id="UP001176940">
    <property type="component" value="Unassembled WGS sequence"/>
</dbReference>
<evidence type="ECO:0000256" key="1">
    <source>
        <dbReference type="ARBA" id="ARBA00010134"/>
    </source>
</evidence>
<evidence type="ECO:0000256" key="4">
    <source>
        <dbReference type="ARBA" id="ARBA00022807"/>
    </source>
</evidence>
<dbReference type="PROSITE" id="PS01122">
    <property type="entry name" value="CASPASE_CYS"/>
    <property type="match status" value="1"/>
</dbReference>
<keyword evidence="5" id="KW-0865">Zymogen</keyword>
<dbReference type="PRINTS" id="PR00376">
    <property type="entry name" value="IL1BCENZYME"/>
</dbReference>
<name>A0ABN9LJJ2_9NEOB</name>
<dbReference type="InterPro" id="IPR015917">
    <property type="entry name" value="Pept_C14A"/>
</dbReference>
<protein>
    <recommendedName>
        <fullName evidence="11">Caspase-3</fullName>
    </recommendedName>
</protein>
<reference evidence="9" key="1">
    <citation type="submission" date="2023-07" db="EMBL/GenBank/DDBJ databases">
        <authorList>
            <person name="Stuckert A."/>
        </authorList>
    </citation>
    <scope>NUCLEOTIDE SEQUENCE</scope>
</reference>
<gene>
    <name evidence="9" type="ORF">RIMI_LOCUS9479184</name>
</gene>
<evidence type="ECO:0000259" key="7">
    <source>
        <dbReference type="PROSITE" id="PS50207"/>
    </source>
</evidence>
<dbReference type="PROSITE" id="PS01121">
    <property type="entry name" value="CASPASE_HIS"/>
    <property type="match status" value="1"/>
</dbReference>
<dbReference type="Gene3D" id="3.40.50.1460">
    <property type="match status" value="1"/>
</dbReference>
<evidence type="ECO:0000256" key="5">
    <source>
        <dbReference type="ARBA" id="ARBA00023145"/>
    </source>
</evidence>
<evidence type="ECO:0008006" key="11">
    <source>
        <dbReference type="Google" id="ProtNLM"/>
    </source>
</evidence>
<comment type="similarity">
    <text evidence="1 6">Belongs to the peptidase C14A family.</text>
</comment>
<evidence type="ECO:0000256" key="6">
    <source>
        <dbReference type="RuleBase" id="RU003971"/>
    </source>
</evidence>
<dbReference type="PROSITE" id="PS50207">
    <property type="entry name" value="CASPASE_P10"/>
    <property type="match status" value="1"/>
</dbReference>
<dbReference type="InterPro" id="IPR033139">
    <property type="entry name" value="Caspase_cys_AS"/>
</dbReference>
<dbReference type="SUPFAM" id="SSF52129">
    <property type="entry name" value="Caspase-like"/>
    <property type="match status" value="1"/>
</dbReference>
<keyword evidence="3" id="KW-0378">Hydrolase</keyword>
<dbReference type="InterPro" id="IPR016129">
    <property type="entry name" value="Caspase_his_AS"/>
</dbReference>
<dbReference type="InterPro" id="IPR029030">
    <property type="entry name" value="Caspase-like_dom_sf"/>
</dbReference>
<dbReference type="PROSITE" id="PS50208">
    <property type="entry name" value="CASPASE_P20"/>
    <property type="match status" value="1"/>
</dbReference>
<accession>A0ABN9LJJ2</accession>
<dbReference type="Pfam" id="PF00656">
    <property type="entry name" value="Peptidase_C14"/>
    <property type="match status" value="1"/>
</dbReference>
<evidence type="ECO:0000313" key="9">
    <source>
        <dbReference type="EMBL" id="CAJ0942116.1"/>
    </source>
</evidence>
<dbReference type="InterPro" id="IPR002398">
    <property type="entry name" value="Pept_C14"/>
</dbReference>
<proteinExistence type="inferred from homology"/>
<evidence type="ECO:0000259" key="8">
    <source>
        <dbReference type="PROSITE" id="PS50208"/>
    </source>
</evidence>
<dbReference type="InterPro" id="IPR002138">
    <property type="entry name" value="Pept_C14_p10"/>
</dbReference>
<dbReference type="CDD" id="cd00032">
    <property type="entry name" value="CASc"/>
    <property type="match status" value="1"/>
</dbReference>
<evidence type="ECO:0000256" key="2">
    <source>
        <dbReference type="ARBA" id="ARBA00022670"/>
    </source>
</evidence>
<keyword evidence="10" id="KW-1185">Reference proteome</keyword>
<dbReference type="PANTHER" id="PTHR10454">
    <property type="entry name" value="CASPASE"/>
    <property type="match status" value="1"/>
</dbReference>
<organism evidence="9 10">
    <name type="scientific">Ranitomeya imitator</name>
    <name type="common">mimic poison frog</name>
    <dbReference type="NCBI Taxonomy" id="111125"/>
    <lineage>
        <taxon>Eukaryota</taxon>
        <taxon>Metazoa</taxon>
        <taxon>Chordata</taxon>
        <taxon>Craniata</taxon>
        <taxon>Vertebrata</taxon>
        <taxon>Euteleostomi</taxon>
        <taxon>Amphibia</taxon>
        <taxon>Batrachia</taxon>
        <taxon>Anura</taxon>
        <taxon>Neobatrachia</taxon>
        <taxon>Hyloidea</taxon>
        <taxon>Dendrobatidae</taxon>
        <taxon>Dendrobatinae</taxon>
        <taxon>Ranitomeya</taxon>
    </lineage>
</organism>